<feature type="transmembrane region" description="Helical" evidence="1">
    <location>
        <begin position="124"/>
        <end position="141"/>
    </location>
</feature>
<keyword evidence="1" id="KW-1133">Transmembrane helix</keyword>
<proteinExistence type="predicted"/>
<sequence length="148" mass="16912">MSIVSMIFGMFCIYMAKYRDLNDLGYSSIHVNAFTLMRIMLIYGALQLALGSTFFLTCSVTSIAIRRGQKWGARIIVGLFGTFFYLCLVVVTIIAGIIGFYQVMQMYSQVDYVDVSLESYIDQTFYRCAIVVFSFHIWFSVSKCCCCR</sequence>
<dbReference type="Proteomes" id="UP000050794">
    <property type="component" value="Unassembled WGS sequence"/>
</dbReference>
<feature type="transmembrane region" description="Helical" evidence="1">
    <location>
        <begin position="77"/>
        <end position="104"/>
    </location>
</feature>
<keyword evidence="1" id="KW-0812">Transmembrane</keyword>
<keyword evidence="1" id="KW-0472">Membrane</keyword>
<evidence type="ECO:0000256" key="1">
    <source>
        <dbReference type="SAM" id="Phobius"/>
    </source>
</evidence>
<evidence type="ECO:0000313" key="3">
    <source>
        <dbReference type="Proteomes" id="UP000050794"/>
    </source>
</evidence>
<gene>
    <name evidence="2" type="ORF">TCNE_LOCUS14928</name>
</gene>
<protein>
    <submittedName>
        <fullName evidence="4">Transmembrane protein</fullName>
    </submittedName>
</protein>
<reference evidence="2 3" key="2">
    <citation type="submission" date="2018-11" db="EMBL/GenBank/DDBJ databases">
        <authorList>
            <consortium name="Pathogen Informatics"/>
        </authorList>
    </citation>
    <scope>NUCLEOTIDE SEQUENCE [LARGE SCALE GENOMIC DNA]</scope>
</reference>
<feature type="transmembrane region" description="Helical" evidence="1">
    <location>
        <begin position="40"/>
        <end position="65"/>
    </location>
</feature>
<keyword evidence="3" id="KW-1185">Reference proteome</keyword>
<evidence type="ECO:0000313" key="2">
    <source>
        <dbReference type="EMBL" id="VDM46249.1"/>
    </source>
</evidence>
<dbReference type="AlphaFoldDB" id="A0A183V2F8"/>
<dbReference type="EMBL" id="UYWY01022530">
    <property type="protein sequence ID" value="VDM46249.1"/>
    <property type="molecule type" value="Genomic_DNA"/>
</dbReference>
<reference evidence="4" key="1">
    <citation type="submission" date="2016-06" db="UniProtKB">
        <authorList>
            <consortium name="WormBaseParasite"/>
        </authorList>
    </citation>
    <scope>IDENTIFICATION</scope>
</reference>
<organism evidence="3 4">
    <name type="scientific">Toxocara canis</name>
    <name type="common">Canine roundworm</name>
    <dbReference type="NCBI Taxonomy" id="6265"/>
    <lineage>
        <taxon>Eukaryota</taxon>
        <taxon>Metazoa</taxon>
        <taxon>Ecdysozoa</taxon>
        <taxon>Nematoda</taxon>
        <taxon>Chromadorea</taxon>
        <taxon>Rhabditida</taxon>
        <taxon>Spirurina</taxon>
        <taxon>Ascaridomorpha</taxon>
        <taxon>Ascaridoidea</taxon>
        <taxon>Toxocaridae</taxon>
        <taxon>Toxocara</taxon>
    </lineage>
</organism>
<evidence type="ECO:0000313" key="4">
    <source>
        <dbReference type="WBParaSite" id="TCNE_0001492801-mRNA-1"/>
    </source>
</evidence>
<dbReference type="WBParaSite" id="TCNE_0001492801-mRNA-1">
    <property type="protein sequence ID" value="TCNE_0001492801-mRNA-1"/>
    <property type="gene ID" value="TCNE_0001492801"/>
</dbReference>
<name>A0A183V2F8_TOXCA</name>
<accession>A0A183V2F8</accession>